<dbReference type="Proteomes" id="UP000324222">
    <property type="component" value="Unassembled WGS sequence"/>
</dbReference>
<name>A0A5B7EUW4_PORTR</name>
<dbReference type="EMBL" id="VSRR010003718">
    <property type="protein sequence ID" value="MPC37215.1"/>
    <property type="molecule type" value="Genomic_DNA"/>
</dbReference>
<reference evidence="3 4" key="1">
    <citation type="submission" date="2019-05" db="EMBL/GenBank/DDBJ databases">
        <title>Another draft genome of Portunus trituberculatus and its Hox gene families provides insights of decapod evolution.</title>
        <authorList>
            <person name="Jeong J.-H."/>
            <person name="Song I."/>
            <person name="Kim S."/>
            <person name="Choi T."/>
            <person name="Kim D."/>
            <person name="Ryu S."/>
            <person name="Kim W."/>
        </authorList>
    </citation>
    <scope>NUCLEOTIDE SEQUENCE [LARGE SCALE GENOMIC DNA]</scope>
    <source>
        <tissue evidence="3">Muscle</tissue>
    </source>
</reference>
<keyword evidence="2" id="KW-1133">Transmembrane helix</keyword>
<accession>A0A5B7EUW4</accession>
<organism evidence="3 4">
    <name type="scientific">Portunus trituberculatus</name>
    <name type="common">Swimming crab</name>
    <name type="synonym">Neptunus trituberculatus</name>
    <dbReference type="NCBI Taxonomy" id="210409"/>
    <lineage>
        <taxon>Eukaryota</taxon>
        <taxon>Metazoa</taxon>
        <taxon>Ecdysozoa</taxon>
        <taxon>Arthropoda</taxon>
        <taxon>Crustacea</taxon>
        <taxon>Multicrustacea</taxon>
        <taxon>Malacostraca</taxon>
        <taxon>Eumalacostraca</taxon>
        <taxon>Eucarida</taxon>
        <taxon>Decapoda</taxon>
        <taxon>Pleocyemata</taxon>
        <taxon>Brachyura</taxon>
        <taxon>Eubrachyura</taxon>
        <taxon>Portunoidea</taxon>
        <taxon>Portunidae</taxon>
        <taxon>Portuninae</taxon>
        <taxon>Portunus</taxon>
    </lineage>
</organism>
<gene>
    <name evidence="3" type="ORF">E2C01_030689</name>
</gene>
<protein>
    <submittedName>
        <fullName evidence="3">Uncharacterized protein</fullName>
    </submittedName>
</protein>
<feature type="transmembrane region" description="Helical" evidence="2">
    <location>
        <begin position="41"/>
        <end position="64"/>
    </location>
</feature>
<evidence type="ECO:0000313" key="3">
    <source>
        <dbReference type="EMBL" id="MPC37215.1"/>
    </source>
</evidence>
<feature type="region of interest" description="Disordered" evidence="1">
    <location>
        <begin position="137"/>
        <end position="179"/>
    </location>
</feature>
<dbReference type="AlphaFoldDB" id="A0A5B7EUW4"/>
<keyword evidence="2" id="KW-0472">Membrane</keyword>
<feature type="compositionally biased region" description="Basic residues" evidence="1">
    <location>
        <begin position="165"/>
        <end position="175"/>
    </location>
</feature>
<proteinExistence type="predicted"/>
<keyword evidence="4" id="KW-1185">Reference proteome</keyword>
<evidence type="ECO:0000313" key="4">
    <source>
        <dbReference type="Proteomes" id="UP000324222"/>
    </source>
</evidence>
<comment type="caution">
    <text evidence="3">The sequence shown here is derived from an EMBL/GenBank/DDBJ whole genome shotgun (WGS) entry which is preliminary data.</text>
</comment>
<sequence>MAVHGSHAFSLGLFPFPCTSRRRLPTCAPPLPPSTLLLPTVITTLRFVCYVTLVFVSMAATVTWRLKFRLSRRLTLAPAASVIASKTRLHVRPIGDADVGWPACPARRTVTSSALSGKINLSFNGIGAARGKVERGGAQRGKLTSHAGAAVQADSPQLCPALPRHPTHSRRRAERHRFSPVGASGGVGCACAGTLESSARGAGNGIG</sequence>
<evidence type="ECO:0000256" key="2">
    <source>
        <dbReference type="SAM" id="Phobius"/>
    </source>
</evidence>
<evidence type="ECO:0000256" key="1">
    <source>
        <dbReference type="SAM" id="MobiDB-lite"/>
    </source>
</evidence>
<keyword evidence="2" id="KW-0812">Transmembrane</keyword>